<dbReference type="PROSITE" id="PS00977">
    <property type="entry name" value="FAD_G3PDH_1"/>
    <property type="match status" value="1"/>
</dbReference>
<dbReference type="PANTHER" id="PTHR11985">
    <property type="entry name" value="GLYCEROL-3-PHOSPHATE DEHYDROGENASE"/>
    <property type="match status" value="1"/>
</dbReference>
<dbReference type="EC" id="1.1.5.3" evidence="6"/>
<dbReference type="EMBL" id="UGMX01000002">
    <property type="protein sequence ID" value="STW04131.1"/>
    <property type="molecule type" value="Genomic_DNA"/>
</dbReference>
<protein>
    <recommendedName>
        <fullName evidence="6">Glycerol-3-phosphate dehydrogenase</fullName>
        <ecNumber evidence="6">1.1.5.3</ecNumber>
    </recommendedName>
</protein>
<keyword evidence="5 6" id="KW-0560">Oxidoreductase</keyword>
<evidence type="ECO:0000313" key="8">
    <source>
        <dbReference type="EMBL" id="STW04131.1"/>
    </source>
</evidence>
<dbReference type="InterPro" id="IPR036188">
    <property type="entry name" value="FAD/NAD-bd_sf"/>
</dbReference>
<evidence type="ECO:0000256" key="4">
    <source>
        <dbReference type="ARBA" id="ARBA00022827"/>
    </source>
</evidence>
<dbReference type="NCBIfam" id="NF008899">
    <property type="entry name" value="PRK12266.1"/>
    <property type="match status" value="1"/>
</dbReference>
<evidence type="ECO:0000256" key="2">
    <source>
        <dbReference type="ARBA" id="ARBA00007330"/>
    </source>
</evidence>
<keyword evidence="4" id="KW-0274">FAD</keyword>
<evidence type="ECO:0000256" key="1">
    <source>
        <dbReference type="ARBA" id="ARBA00001974"/>
    </source>
</evidence>
<dbReference type="Gene3D" id="3.50.50.60">
    <property type="entry name" value="FAD/NAD(P)-binding domain"/>
    <property type="match status" value="2"/>
</dbReference>
<dbReference type="InterPro" id="IPR006076">
    <property type="entry name" value="FAD-dep_OxRdtase"/>
</dbReference>
<evidence type="ECO:0000256" key="3">
    <source>
        <dbReference type="ARBA" id="ARBA00022630"/>
    </source>
</evidence>
<comment type="cofactor">
    <cofactor evidence="1 6">
        <name>FAD</name>
        <dbReference type="ChEBI" id="CHEBI:57692"/>
    </cofactor>
</comment>
<evidence type="ECO:0000256" key="5">
    <source>
        <dbReference type="ARBA" id="ARBA00023002"/>
    </source>
</evidence>
<evidence type="ECO:0000313" key="9">
    <source>
        <dbReference type="Proteomes" id="UP000254571"/>
    </source>
</evidence>
<dbReference type="PRINTS" id="PR01001">
    <property type="entry name" value="FADG3PDH"/>
</dbReference>
<sequence>METKDLIVIGGGINGAGIAADAAGRGLSVLMLEANDLACATSSASSKLIHGGLRYLEHYEFRLVSEALAEREVLLKMAPHIAFPMRFRLPHRPHLRPAWMIRIGLFMYDHLGKRTSLPSSTGLRFGTESVLKPEIVRGFEYSDCWVDDARMVLANAQMVVRKGGEVRTRTRAISAKRENGLWIVEAEDIDSGERFTWQARGLVNATGPWVKQFLRRRDAPALTLRYPFD</sequence>
<comment type="similarity">
    <text evidence="2 6">Belongs to the FAD-dependent glycerol-3-phosphate dehydrogenase family.</text>
</comment>
<keyword evidence="3 6" id="KW-0285">Flavoprotein</keyword>
<dbReference type="SUPFAM" id="SSF51905">
    <property type="entry name" value="FAD/NAD(P)-binding domain"/>
    <property type="match status" value="1"/>
</dbReference>
<name>A0A7H4NVB6_9ENTR</name>
<gene>
    <name evidence="8" type="primary">glpD_2</name>
    <name evidence="8" type="ORF">NCTC9149_00463</name>
</gene>
<dbReference type="Pfam" id="PF01266">
    <property type="entry name" value="DAO"/>
    <property type="match status" value="1"/>
</dbReference>
<dbReference type="AlphaFoldDB" id="A0A7H4NVB6"/>
<proteinExistence type="inferred from homology"/>
<dbReference type="GO" id="GO:0046168">
    <property type="term" value="P:glycerol-3-phosphate catabolic process"/>
    <property type="evidence" value="ECO:0007669"/>
    <property type="project" value="TreeGrafter"/>
</dbReference>
<comment type="catalytic activity">
    <reaction evidence="6">
        <text>a quinone + sn-glycerol 3-phosphate = dihydroxyacetone phosphate + a quinol</text>
        <dbReference type="Rhea" id="RHEA:18977"/>
        <dbReference type="ChEBI" id="CHEBI:24646"/>
        <dbReference type="ChEBI" id="CHEBI:57597"/>
        <dbReference type="ChEBI" id="CHEBI:57642"/>
        <dbReference type="ChEBI" id="CHEBI:132124"/>
        <dbReference type="EC" id="1.1.5.3"/>
    </reaction>
</comment>
<feature type="domain" description="FAD dependent oxidoreductase" evidence="7">
    <location>
        <begin position="5"/>
        <end position="222"/>
    </location>
</feature>
<dbReference type="PANTHER" id="PTHR11985:SF15">
    <property type="entry name" value="GLYCEROL-3-PHOSPHATE DEHYDROGENASE, MITOCHONDRIAL"/>
    <property type="match status" value="1"/>
</dbReference>
<reference evidence="8 9" key="1">
    <citation type="submission" date="2018-06" db="EMBL/GenBank/DDBJ databases">
        <authorList>
            <consortium name="Pathogen Informatics"/>
            <person name="Doyle S."/>
        </authorList>
    </citation>
    <scope>NUCLEOTIDE SEQUENCE [LARGE SCALE GENOMIC DNA]</scope>
    <source>
        <strain evidence="8 9">NCTC9149</strain>
    </source>
</reference>
<organism evidence="8 9">
    <name type="scientific">Klebsiella grimontii</name>
    <dbReference type="NCBI Taxonomy" id="2058152"/>
    <lineage>
        <taxon>Bacteria</taxon>
        <taxon>Pseudomonadati</taxon>
        <taxon>Pseudomonadota</taxon>
        <taxon>Gammaproteobacteria</taxon>
        <taxon>Enterobacterales</taxon>
        <taxon>Enterobacteriaceae</taxon>
        <taxon>Klebsiella/Raoultella group</taxon>
        <taxon>Klebsiella</taxon>
    </lineage>
</organism>
<accession>A0A7H4NVB6</accession>
<evidence type="ECO:0000259" key="7">
    <source>
        <dbReference type="Pfam" id="PF01266"/>
    </source>
</evidence>
<dbReference type="GO" id="GO:0004368">
    <property type="term" value="F:glycerol-3-phosphate dehydrogenase (quinone) activity"/>
    <property type="evidence" value="ECO:0007669"/>
    <property type="project" value="UniProtKB-EC"/>
</dbReference>
<evidence type="ECO:0000256" key="6">
    <source>
        <dbReference type="RuleBase" id="RU361217"/>
    </source>
</evidence>
<dbReference type="Proteomes" id="UP000254571">
    <property type="component" value="Unassembled WGS sequence"/>
</dbReference>
<comment type="caution">
    <text evidence="8">The sequence shown here is derived from an EMBL/GenBank/DDBJ whole genome shotgun (WGS) entry which is preliminary data.</text>
</comment>
<dbReference type="GO" id="GO:0009331">
    <property type="term" value="C:glycerol-3-phosphate dehydrogenase (FAD) complex"/>
    <property type="evidence" value="ECO:0007669"/>
    <property type="project" value="UniProtKB-UniRule"/>
</dbReference>
<dbReference type="InterPro" id="IPR000447">
    <property type="entry name" value="G3P_DH_FAD-dep"/>
</dbReference>